<name>A0A1I8AIR2_9BILA</name>
<evidence type="ECO:0000256" key="1">
    <source>
        <dbReference type="SAM" id="MobiDB-lite"/>
    </source>
</evidence>
<reference evidence="3" key="1">
    <citation type="submission" date="2016-11" db="UniProtKB">
        <authorList>
            <consortium name="WormBaseParasite"/>
        </authorList>
    </citation>
    <scope>IDENTIFICATION</scope>
</reference>
<dbReference type="WBParaSite" id="L893_g6208.t1">
    <property type="protein sequence ID" value="L893_g6208.t1"/>
    <property type="gene ID" value="L893_g6208"/>
</dbReference>
<dbReference type="Proteomes" id="UP000095287">
    <property type="component" value="Unplaced"/>
</dbReference>
<keyword evidence="2" id="KW-1185">Reference proteome</keyword>
<evidence type="ECO:0000313" key="2">
    <source>
        <dbReference type="Proteomes" id="UP000095287"/>
    </source>
</evidence>
<protein>
    <submittedName>
        <fullName evidence="3">Pecanex-like protein</fullName>
    </submittedName>
</protein>
<organism evidence="2 3">
    <name type="scientific">Steinernema glaseri</name>
    <dbReference type="NCBI Taxonomy" id="37863"/>
    <lineage>
        <taxon>Eukaryota</taxon>
        <taxon>Metazoa</taxon>
        <taxon>Ecdysozoa</taxon>
        <taxon>Nematoda</taxon>
        <taxon>Chromadorea</taxon>
        <taxon>Rhabditida</taxon>
        <taxon>Tylenchina</taxon>
        <taxon>Panagrolaimomorpha</taxon>
        <taxon>Strongyloidoidea</taxon>
        <taxon>Steinernematidae</taxon>
        <taxon>Steinernema</taxon>
    </lineage>
</organism>
<proteinExistence type="predicted"/>
<sequence length="146" mass="15106">MTNRGRRSSDREELSVSQLLGLHNDSSSSSSPVHGGAFRRSLGNGRNVTGIRRRRLFRAPILHSDSAPRGGPLTKPAFQPVSGISYVMSGFASSLLNRIQGFVGGASTAQGQASATASATSFLGASGRTCLIDASLPGPSSMSSQV</sequence>
<accession>A0A1I8AIR2</accession>
<dbReference type="AlphaFoldDB" id="A0A1I8AIR2"/>
<evidence type="ECO:0000313" key="3">
    <source>
        <dbReference type="WBParaSite" id="L893_g6208.t1"/>
    </source>
</evidence>
<feature type="region of interest" description="Disordered" evidence="1">
    <location>
        <begin position="22"/>
        <end position="51"/>
    </location>
</feature>